<organism evidence="4 5">
    <name type="scientific">Litoreibacter ponti</name>
    <dbReference type="NCBI Taxonomy" id="1510457"/>
    <lineage>
        <taxon>Bacteria</taxon>
        <taxon>Pseudomonadati</taxon>
        <taxon>Pseudomonadota</taxon>
        <taxon>Alphaproteobacteria</taxon>
        <taxon>Rhodobacterales</taxon>
        <taxon>Roseobacteraceae</taxon>
        <taxon>Litoreibacter</taxon>
    </lineage>
</organism>
<dbReference type="GO" id="GO:0004601">
    <property type="term" value="F:peroxidase activity"/>
    <property type="evidence" value="ECO:0007669"/>
    <property type="project" value="UniProtKB-KW"/>
</dbReference>
<dbReference type="SUPFAM" id="SSF48113">
    <property type="entry name" value="Heme-dependent peroxidases"/>
    <property type="match status" value="1"/>
</dbReference>
<dbReference type="InterPro" id="IPR037120">
    <property type="entry name" value="Haem_peroxidase_sf_animal"/>
</dbReference>
<keyword evidence="4" id="KW-0575">Peroxidase</keyword>
<dbReference type="CDD" id="cd09819">
    <property type="entry name" value="An_peroxidase_bacterial_1"/>
    <property type="match status" value="1"/>
</dbReference>
<comment type="caution">
    <text evidence="4">The sequence shown here is derived from an EMBL/GenBank/DDBJ whole genome shotgun (WGS) entry which is preliminary data.</text>
</comment>
<dbReference type="Gene3D" id="1.10.640.10">
    <property type="entry name" value="Haem peroxidase domain superfamily, animal type"/>
    <property type="match status" value="1"/>
</dbReference>
<dbReference type="AlphaFoldDB" id="A0A2T6BCQ0"/>
<dbReference type="InterPro" id="IPR019791">
    <property type="entry name" value="Haem_peroxidase_animal"/>
</dbReference>
<sequence>MIFLNGHGRTAVPDGDVGSASYSGVKTSPVSQVCGFCDYSDYGDPEFGPFGYLAPDAQEWTHQDGLTQKLDDLADAMIEDVAAPDQDSYIPPVFTYLGQFIDHDITANTDRDTGLSTIEHDEVVPVPRKEVVGGLGNLRAGSLNLDSLYGGGPVQGPFAQKLRRWLRFPDDPAKLWAGTLSDVGFGSVPLPDDIAGDLLRVGRVLKSGLVSEDELKALPDHLREMFVNADGTIKEQRAIIGDARNDENLAVAQVHLAFVRLHNKIVDEAHKHVKDPTDRDAVYAWAQKMVRWHYQWLVVNIYLPAVCDDRIVDAVKAAGAPLYKAFFDRVGRSAKDLMPMPLEFSVAAFRFGHSMARASYDWNRFFGRPVGSTAPFADQASFVQLFQFTGDATEPMPVPGQDNAGSLPSHWPVEWDRFALPVSAATPDRSARRIDTNLAPPLLDMINQPEGLFRNLAKRNLRRGLRLNIPSAQDCIDAVEAATKMRVPRLSAEQLSEGSAGPAIEAGGFTEKTPLWFYVLREAEVLGTRGRLGPLGSVLIAETLCGLVVQDPSSYWWQSGSDDQKRWHPADGVKPGGHVIDSLPDMLRAAGLL</sequence>
<evidence type="ECO:0000313" key="5">
    <source>
        <dbReference type="Proteomes" id="UP000243978"/>
    </source>
</evidence>
<protein>
    <submittedName>
        <fullName evidence="4">Heme peroxidase</fullName>
    </submittedName>
</protein>
<evidence type="ECO:0000256" key="3">
    <source>
        <dbReference type="ARBA" id="ARBA00023180"/>
    </source>
</evidence>
<accession>A0A2T6BCQ0</accession>
<dbReference type="GO" id="GO:0005576">
    <property type="term" value="C:extracellular region"/>
    <property type="evidence" value="ECO:0007669"/>
    <property type="project" value="UniProtKB-SubCell"/>
</dbReference>
<reference evidence="4 5" key="1">
    <citation type="submission" date="2018-04" db="EMBL/GenBank/DDBJ databases">
        <title>Genomic Encyclopedia of Archaeal and Bacterial Type Strains, Phase II (KMG-II): from individual species to whole genera.</title>
        <authorList>
            <person name="Goeker M."/>
        </authorList>
    </citation>
    <scope>NUCLEOTIDE SEQUENCE [LARGE SCALE GENOMIC DNA]</scope>
    <source>
        <strain evidence="4 5">DSM 100977</strain>
    </source>
</reference>
<dbReference type="PROSITE" id="PS50292">
    <property type="entry name" value="PEROXIDASE_3"/>
    <property type="match status" value="1"/>
</dbReference>
<dbReference type="EMBL" id="QBKS01000003">
    <property type="protein sequence ID" value="PTX53858.1"/>
    <property type="molecule type" value="Genomic_DNA"/>
</dbReference>
<keyword evidence="2" id="KW-0964">Secreted</keyword>
<gene>
    <name evidence="4" type="ORF">C8N43_3901</name>
</gene>
<evidence type="ECO:0000313" key="4">
    <source>
        <dbReference type="EMBL" id="PTX53858.1"/>
    </source>
</evidence>
<dbReference type="GO" id="GO:0020037">
    <property type="term" value="F:heme binding"/>
    <property type="evidence" value="ECO:0007669"/>
    <property type="project" value="InterPro"/>
</dbReference>
<keyword evidence="3" id="KW-0325">Glycoprotein</keyword>
<dbReference type="PANTHER" id="PTHR11475:SF4">
    <property type="entry name" value="CHORION PEROXIDASE"/>
    <property type="match status" value="1"/>
</dbReference>
<name>A0A2T6BCQ0_9RHOB</name>
<dbReference type="GO" id="GO:0006979">
    <property type="term" value="P:response to oxidative stress"/>
    <property type="evidence" value="ECO:0007669"/>
    <property type="project" value="InterPro"/>
</dbReference>
<dbReference type="PANTHER" id="PTHR11475">
    <property type="entry name" value="OXIDASE/PEROXIDASE"/>
    <property type="match status" value="1"/>
</dbReference>
<dbReference type="InterPro" id="IPR010255">
    <property type="entry name" value="Haem_peroxidase_sf"/>
</dbReference>
<proteinExistence type="predicted"/>
<dbReference type="Proteomes" id="UP000243978">
    <property type="component" value="Unassembled WGS sequence"/>
</dbReference>
<comment type="subcellular location">
    <subcellularLocation>
        <location evidence="1">Secreted</location>
    </subcellularLocation>
</comment>
<evidence type="ECO:0000256" key="2">
    <source>
        <dbReference type="ARBA" id="ARBA00022525"/>
    </source>
</evidence>
<keyword evidence="5" id="KW-1185">Reference proteome</keyword>
<evidence type="ECO:0000256" key="1">
    <source>
        <dbReference type="ARBA" id="ARBA00004613"/>
    </source>
</evidence>
<dbReference type="Pfam" id="PF03098">
    <property type="entry name" value="An_peroxidase"/>
    <property type="match status" value="1"/>
</dbReference>
<keyword evidence="4" id="KW-0560">Oxidoreductase</keyword>